<feature type="chain" id="PRO_5005574251" evidence="3">
    <location>
        <begin position="27"/>
        <end position="562"/>
    </location>
</feature>
<evidence type="ECO:0000256" key="2">
    <source>
        <dbReference type="SAM" id="MobiDB-lite"/>
    </source>
</evidence>
<evidence type="ECO:0000256" key="1">
    <source>
        <dbReference type="PROSITE-ProRule" id="PRU00339"/>
    </source>
</evidence>
<evidence type="ECO:0000313" key="5">
    <source>
        <dbReference type="Proteomes" id="UP000037442"/>
    </source>
</evidence>
<comment type="caution">
    <text evidence="4">The sequence shown here is derived from an EMBL/GenBank/DDBJ whole genome shotgun (WGS) entry which is preliminary data.</text>
</comment>
<dbReference type="RefSeq" id="WP_053283132.1">
    <property type="nucleotide sequence ID" value="NZ_JNVD01000018.1"/>
</dbReference>
<dbReference type="InterPro" id="IPR011990">
    <property type="entry name" value="TPR-like_helical_dom_sf"/>
</dbReference>
<proteinExistence type="predicted"/>
<feature type="region of interest" description="Disordered" evidence="2">
    <location>
        <begin position="270"/>
        <end position="304"/>
    </location>
</feature>
<organism evidence="4 5">
    <name type="scientific">Comamonas testosteroni</name>
    <name type="common">Pseudomonas testosteroni</name>
    <dbReference type="NCBI Taxonomy" id="285"/>
    <lineage>
        <taxon>Bacteria</taxon>
        <taxon>Pseudomonadati</taxon>
        <taxon>Pseudomonadota</taxon>
        <taxon>Betaproteobacteria</taxon>
        <taxon>Burkholderiales</taxon>
        <taxon>Comamonadaceae</taxon>
        <taxon>Comamonas</taxon>
    </lineage>
</organism>
<name>A0A0L7MI44_COMTE</name>
<sequence>MNKESRYLMLPLAAATMALLSGCSSMGNLLGQNQPVLSPAAKAATDRPLEKEAVVDTQDTYLSLVKQMQSKSLWYASIAHLDALDKQWGASSDSRLLRADALRQVGQLSAAIPIYQSLLGSAKDGAARYGLGRVAAEQGDFRSAAQQMEQARMSNPVDSRLLTDLGYAYLRARDLNAARIPLMQAAQLNPEDAQANVNLSLFMMVSGQSAQAEEFMRQRKLDAQTQQLVKEQAGEWLQGARQAASLAAADPAVQATGKVVNLSRPEVKTAPEAVASSGKSAEVPEPAAVQEVPPTKKPAPEPEAAKAPVVAVKASESVPSRSHVPQTLLPLPQAQPMVARSVERAPSGGQWMVSGGSFDAGRPRHPGQGASQFVPAAPQTYAYAPPVPVQAMDAPADVAVAASLERISVSKHSEITVDKAQQAPASIAKVAPPLEAAVATASQSAKQETPKPAQPLLTEAMPAKLQQTQPAPASRAEPAAQPVISRQPVRPTRSVPEAAVVMAAANPVAVHQSGESGGKQAVQAMLPQRAAAGGLFFETPDEDAGSKPAASAKKSAPERAWP</sequence>
<dbReference type="PROSITE" id="PS51257">
    <property type="entry name" value="PROKAR_LIPOPROTEIN"/>
    <property type="match status" value="1"/>
</dbReference>
<dbReference type="EMBL" id="JNVD01000018">
    <property type="protein sequence ID" value="KOC21599.1"/>
    <property type="molecule type" value="Genomic_DNA"/>
</dbReference>
<dbReference type="Pfam" id="PF13432">
    <property type="entry name" value="TPR_16"/>
    <property type="match status" value="1"/>
</dbReference>
<protein>
    <submittedName>
        <fullName evidence="4">Uncharacterized protein</fullName>
    </submittedName>
</protein>
<dbReference type="PROSITE" id="PS50005">
    <property type="entry name" value="TPR"/>
    <property type="match status" value="1"/>
</dbReference>
<dbReference type="SUPFAM" id="SSF48452">
    <property type="entry name" value="TPR-like"/>
    <property type="match status" value="1"/>
</dbReference>
<accession>A0A0L7MI44</accession>
<gene>
    <name evidence="4" type="ORF">GL58_07895</name>
</gene>
<keyword evidence="3" id="KW-0732">Signal</keyword>
<feature type="repeat" description="TPR" evidence="1">
    <location>
        <begin position="159"/>
        <end position="192"/>
    </location>
</feature>
<dbReference type="PATRIC" id="fig|285.49.peg.1628"/>
<evidence type="ECO:0000313" key="4">
    <source>
        <dbReference type="EMBL" id="KOC21599.1"/>
    </source>
</evidence>
<feature type="region of interest" description="Disordered" evidence="2">
    <location>
        <begin position="464"/>
        <end position="491"/>
    </location>
</feature>
<dbReference type="Proteomes" id="UP000037442">
    <property type="component" value="Unassembled WGS sequence"/>
</dbReference>
<feature type="compositionally biased region" description="Low complexity" evidence="2">
    <location>
        <begin position="281"/>
        <end position="293"/>
    </location>
</feature>
<evidence type="ECO:0000256" key="3">
    <source>
        <dbReference type="SAM" id="SignalP"/>
    </source>
</evidence>
<dbReference type="AlphaFoldDB" id="A0A0L7MI44"/>
<dbReference type="InterPro" id="IPR019734">
    <property type="entry name" value="TPR_rpt"/>
</dbReference>
<dbReference type="Gene3D" id="1.25.40.10">
    <property type="entry name" value="Tetratricopeptide repeat domain"/>
    <property type="match status" value="1"/>
</dbReference>
<keyword evidence="1" id="KW-0802">TPR repeat</keyword>
<reference evidence="5" key="1">
    <citation type="submission" date="2014-06" db="EMBL/GenBank/DDBJ databases">
        <title>Draft genome sequence of C. testosteroni WDL7.</title>
        <authorList>
            <person name="Wu Y."/>
            <person name="Seshan H."/>
            <person name="Arumugam K."/>
        </authorList>
    </citation>
    <scope>NUCLEOTIDE SEQUENCE [LARGE SCALE GENOMIC DNA]</scope>
    <source>
        <strain evidence="5">WDL7</strain>
    </source>
</reference>
<feature type="region of interest" description="Disordered" evidence="2">
    <location>
        <begin position="533"/>
        <end position="562"/>
    </location>
</feature>
<feature type="signal peptide" evidence="3">
    <location>
        <begin position="1"/>
        <end position="26"/>
    </location>
</feature>